<dbReference type="GO" id="GO:0005524">
    <property type="term" value="F:ATP binding"/>
    <property type="evidence" value="ECO:0007669"/>
    <property type="project" value="UniProtKB-KW"/>
</dbReference>
<comment type="function">
    <text evidence="8">Part of an ABC transporter complex. Transmembrane domains (TMD) form a pore in the inner membrane and the ATP-binding domain (NBD) is responsible for energy generation.</text>
</comment>
<dbReference type="InterPro" id="IPR011918">
    <property type="entry name" value="ABC_MsbA_ATP-bd"/>
</dbReference>
<dbReference type="EMBL" id="JXQV01000009">
    <property type="protein sequence ID" value="KIQ03237.1"/>
    <property type="molecule type" value="Genomic_DNA"/>
</dbReference>
<evidence type="ECO:0000259" key="10">
    <source>
        <dbReference type="PROSITE" id="PS50893"/>
    </source>
</evidence>
<gene>
    <name evidence="12" type="ORF">RU07_10600</name>
</gene>
<dbReference type="Proteomes" id="UP000035017">
    <property type="component" value="Unassembled WGS sequence"/>
</dbReference>
<feature type="transmembrane region" description="Helical" evidence="9">
    <location>
        <begin position="174"/>
        <end position="191"/>
    </location>
</feature>
<dbReference type="PANTHER" id="PTHR43394:SF1">
    <property type="entry name" value="ATP-BINDING CASSETTE SUB-FAMILY B MEMBER 10, MITOCHONDRIAL"/>
    <property type="match status" value="1"/>
</dbReference>
<dbReference type="GO" id="GO:0015421">
    <property type="term" value="F:ABC-type oligopeptide transporter activity"/>
    <property type="evidence" value="ECO:0007669"/>
    <property type="project" value="TreeGrafter"/>
</dbReference>
<dbReference type="GO" id="GO:0005886">
    <property type="term" value="C:plasma membrane"/>
    <property type="evidence" value="ECO:0007669"/>
    <property type="project" value="UniProtKB-SubCell"/>
</dbReference>
<dbReference type="InterPro" id="IPR011527">
    <property type="entry name" value="ABC1_TM_dom"/>
</dbReference>
<reference evidence="12 13" key="1">
    <citation type="submission" date="2014-12" db="EMBL/GenBank/DDBJ databases">
        <title>16Stimator: statistical estimation of ribosomal gene copy numbers from draft genome assemblies.</title>
        <authorList>
            <person name="Perisin M.A."/>
            <person name="Vetter M."/>
            <person name="Gilbert J.A."/>
            <person name="Bergelson J."/>
        </authorList>
    </citation>
    <scope>NUCLEOTIDE SEQUENCE [LARGE SCALE GENOMIC DNA]</scope>
    <source>
        <strain evidence="12 13">MEJ076</strain>
    </source>
</reference>
<dbReference type="FunFam" id="3.40.50.300:FF:000218">
    <property type="entry name" value="Multidrug ABC transporter ATP-binding protein"/>
    <property type="match status" value="1"/>
</dbReference>
<sequence>MADIQEPKSAMRKSPKPLASLFPYLKRYRGLVAAAIFALVLSSAMTLALPLAVRRIVDHGFAGADGAMINNYFAMLLAIAVVLALASAMRYYYVMTIGERVVADLRRDVFAHLTSLSQAFFDINHSGELASRLTADTVQIRSAFGSSASQALRNILLCLGAVVMMVYTSPSLSGLALLAIPLIVFPLIAFGRSVRSRSRITQDALATSSAFAAETISASRTIQSFNAEVLANSRYNDAVETAYRGARAAISARAVLTAVAISFVFGSVVAILWYGAHGVLNGTISAGTLSQFVLYSVIAASSLGQLSEVWGELSQAGGAAERLSELLQERSPVANPAAPVALPVPARGEASFENVAFHYPQAVGRPILSDLSFKVAAGETVAIVGPSGAGKSTVFSLLMRFYDPQNGRITVDGTDIRSVTLEELRSRLAIVPQDVAIFAASIHDNIAFGKPNASREDVQAAAVAAQADGFITKLAHGYDTIVGERGVTLSGGQRQRIAIARAILRDAPILLLDEATSALDAESETLVQKALDQLIAKRTTIVIAHRLATVLKADRILVMDEGRIIEEGTHQSLSRQGGLYAKLARLQFQTSGEDEVVTLLKSS</sequence>
<feature type="transmembrane region" description="Helical" evidence="9">
    <location>
        <begin position="72"/>
        <end position="93"/>
    </location>
</feature>
<evidence type="ECO:0000256" key="9">
    <source>
        <dbReference type="SAM" id="Phobius"/>
    </source>
</evidence>
<feature type="domain" description="ABC transporter" evidence="10">
    <location>
        <begin position="350"/>
        <end position="586"/>
    </location>
</feature>
<dbReference type="Gene3D" id="1.20.1560.10">
    <property type="entry name" value="ABC transporter type 1, transmembrane domain"/>
    <property type="match status" value="1"/>
</dbReference>
<dbReference type="SMART" id="SM00382">
    <property type="entry name" value="AAA"/>
    <property type="match status" value="1"/>
</dbReference>
<dbReference type="GO" id="GO:0016887">
    <property type="term" value="F:ATP hydrolysis activity"/>
    <property type="evidence" value="ECO:0007669"/>
    <property type="project" value="InterPro"/>
</dbReference>
<dbReference type="NCBIfam" id="TIGR02204">
    <property type="entry name" value="MsbA_rel"/>
    <property type="match status" value="1"/>
</dbReference>
<evidence type="ECO:0000259" key="11">
    <source>
        <dbReference type="PROSITE" id="PS50929"/>
    </source>
</evidence>
<comment type="similarity">
    <text evidence="2">Belongs to the ABC transporter superfamily.</text>
</comment>
<dbReference type="PROSITE" id="PS50893">
    <property type="entry name" value="ABC_TRANSPORTER_2"/>
    <property type="match status" value="1"/>
</dbReference>
<evidence type="ECO:0000256" key="8">
    <source>
        <dbReference type="ARBA" id="ARBA00024725"/>
    </source>
</evidence>
<feature type="transmembrane region" description="Helical" evidence="9">
    <location>
        <begin position="254"/>
        <end position="276"/>
    </location>
</feature>
<organism evidence="12 13">
    <name type="scientific">Agrobacterium tumefaciens</name>
    <dbReference type="NCBI Taxonomy" id="358"/>
    <lineage>
        <taxon>Bacteria</taxon>
        <taxon>Pseudomonadati</taxon>
        <taxon>Pseudomonadota</taxon>
        <taxon>Alphaproteobacteria</taxon>
        <taxon>Hyphomicrobiales</taxon>
        <taxon>Rhizobiaceae</taxon>
        <taxon>Rhizobium/Agrobacterium group</taxon>
        <taxon>Agrobacterium</taxon>
        <taxon>Agrobacterium tumefaciens complex</taxon>
    </lineage>
</organism>
<comment type="caution">
    <text evidence="12">The sequence shown here is derived from an EMBL/GenBank/DDBJ whole genome shotgun (WGS) entry which is preliminary data.</text>
</comment>
<dbReference type="OrthoDB" id="9804259at2"/>
<feature type="transmembrane region" description="Helical" evidence="9">
    <location>
        <begin position="151"/>
        <end position="168"/>
    </location>
</feature>
<keyword evidence="6 9" id="KW-1133">Transmembrane helix</keyword>
<dbReference type="InterPro" id="IPR003593">
    <property type="entry name" value="AAA+_ATPase"/>
</dbReference>
<keyword evidence="3 9" id="KW-0812">Transmembrane</keyword>
<evidence type="ECO:0000256" key="2">
    <source>
        <dbReference type="ARBA" id="ARBA00005417"/>
    </source>
</evidence>
<comment type="subcellular location">
    <subcellularLocation>
        <location evidence="1">Cell membrane</location>
        <topology evidence="1">Multi-pass membrane protein</topology>
    </subcellularLocation>
</comment>
<dbReference type="PANTHER" id="PTHR43394">
    <property type="entry name" value="ATP-DEPENDENT PERMEASE MDL1, MITOCHONDRIAL"/>
    <property type="match status" value="1"/>
</dbReference>
<dbReference type="PROSITE" id="PS50929">
    <property type="entry name" value="ABC_TM1F"/>
    <property type="match status" value="1"/>
</dbReference>
<keyword evidence="5" id="KW-0067">ATP-binding</keyword>
<keyword evidence="4" id="KW-0547">Nucleotide-binding</keyword>
<proteinExistence type="inferred from homology"/>
<protein>
    <submittedName>
        <fullName evidence="12">ABC transporter</fullName>
    </submittedName>
</protein>
<dbReference type="InterPro" id="IPR036640">
    <property type="entry name" value="ABC1_TM_sf"/>
</dbReference>
<dbReference type="AlphaFoldDB" id="A0A0D0JBG9"/>
<evidence type="ECO:0000256" key="6">
    <source>
        <dbReference type="ARBA" id="ARBA00022989"/>
    </source>
</evidence>
<dbReference type="SUPFAM" id="SSF52540">
    <property type="entry name" value="P-loop containing nucleoside triphosphate hydrolases"/>
    <property type="match status" value="1"/>
</dbReference>
<dbReference type="SUPFAM" id="SSF90123">
    <property type="entry name" value="ABC transporter transmembrane region"/>
    <property type="match status" value="1"/>
</dbReference>
<name>A0A0D0JBG9_AGRTU</name>
<dbReference type="InterPro" id="IPR003439">
    <property type="entry name" value="ABC_transporter-like_ATP-bd"/>
</dbReference>
<evidence type="ECO:0000256" key="1">
    <source>
        <dbReference type="ARBA" id="ARBA00004651"/>
    </source>
</evidence>
<dbReference type="PROSITE" id="PS00211">
    <property type="entry name" value="ABC_TRANSPORTER_1"/>
    <property type="match status" value="1"/>
</dbReference>
<dbReference type="InterPro" id="IPR039421">
    <property type="entry name" value="Type_1_exporter"/>
</dbReference>
<evidence type="ECO:0000256" key="3">
    <source>
        <dbReference type="ARBA" id="ARBA00022692"/>
    </source>
</evidence>
<keyword evidence="7 9" id="KW-0472">Membrane</keyword>
<evidence type="ECO:0000313" key="13">
    <source>
        <dbReference type="Proteomes" id="UP000035017"/>
    </source>
</evidence>
<dbReference type="CDD" id="cd18575">
    <property type="entry name" value="ABC_6TM_bac_exporter_ABCB8_10_like"/>
    <property type="match status" value="1"/>
</dbReference>
<evidence type="ECO:0000256" key="7">
    <source>
        <dbReference type="ARBA" id="ARBA00023136"/>
    </source>
</evidence>
<accession>A0A0D0JBG9</accession>
<dbReference type="Gene3D" id="3.40.50.300">
    <property type="entry name" value="P-loop containing nucleotide triphosphate hydrolases"/>
    <property type="match status" value="1"/>
</dbReference>
<feature type="domain" description="ABC transmembrane type-1" evidence="11">
    <location>
        <begin position="33"/>
        <end position="315"/>
    </location>
</feature>
<dbReference type="Pfam" id="PF00005">
    <property type="entry name" value="ABC_tran"/>
    <property type="match status" value="1"/>
</dbReference>
<dbReference type="GO" id="GO:0090374">
    <property type="term" value="P:oligopeptide export from mitochondrion"/>
    <property type="evidence" value="ECO:0007669"/>
    <property type="project" value="TreeGrafter"/>
</dbReference>
<evidence type="ECO:0000256" key="4">
    <source>
        <dbReference type="ARBA" id="ARBA00022741"/>
    </source>
</evidence>
<evidence type="ECO:0000313" key="12">
    <source>
        <dbReference type="EMBL" id="KIQ03237.1"/>
    </source>
</evidence>
<dbReference type="Pfam" id="PF00664">
    <property type="entry name" value="ABC_membrane"/>
    <property type="match status" value="1"/>
</dbReference>
<evidence type="ECO:0000256" key="5">
    <source>
        <dbReference type="ARBA" id="ARBA00022840"/>
    </source>
</evidence>
<dbReference type="InterPro" id="IPR017871">
    <property type="entry name" value="ABC_transporter-like_CS"/>
</dbReference>
<dbReference type="InterPro" id="IPR027417">
    <property type="entry name" value="P-loop_NTPase"/>
</dbReference>